<evidence type="ECO:0000313" key="1">
    <source>
        <dbReference type="EMBL" id="KAF6508578.1"/>
    </source>
</evidence>
<dbReference type="EMBL" id="JACASE010000001">
    <property type="protein sequence ID" value="KAF6508578.1"/>
    <property type="molecule type" value="Genomic_DNA"/>
</dbReference>
<keyword evidence="1" id="KW-0675">Receptor</keyword>
<gene>
    <name evidence="1" type="ORF">HJG63_019153</name>
</gene>
<organism evidence="1 2">
    <name type="scientific">Rousettus aegyptiacus</name>
    <name type="common">Egyptian fruit bat</name>
    <name type="synonym">Pteropus aegyptiacus</name>
    <dbReference type="NCBI Taxonomy" id="9407"/>
    <lineage>
        <taxon>Eukaryota</taxon>
        <taxon>Metazoa</taxon>
        <taxon>Chordata</taxon>
        <taxon>Craniata</taxon>
        <taxon>Vertebrata</taxon>
        <taxon>Euteleostomi</taxon>
        <taxon>Mammalia</taxon>
        <taxon>Eutheria</taxon>
        <taxon>Laurasiatheria</taxon>
        <taxon>Chiroptera</taxon>
        <taxon>Yinpterochiroptera</taxon>
        <taxon>Pteropodoidea</taxon>
        <taxon>Pteropodidae</taxon>
        <taxon>Rousettinae</taxon>
        <taxon>Rousettus</taxon>
    </lineage>
</organism>
<dbReference type="Proteomes" id="UP000593571">
    <property type="component" value="Unassembled WGS sequence"/>
</dbReference>
<evidence type="ECO:0000313" key="2">
    <source>
        <dbReference type="Proteomes" id="UP000593571"/>
    </source>
</evidence>
<accession>A0A7J8KIB7</accession>
<keyword evidence="2" id="KW-1185">Reference proteome</keyword>
<sequence>MVMKIWSQVIMDFQEIWMKEILPSLADPKLWCLTAACHKWGIPAASRTHPTETSPSAWSCTTLTSFWCPPRGSSLWQRTDTFMLRCLLPRLIKNWDLPSKRALSLRIRTLIGCLITPSLRIFVLKMNL</sequence>
<proteinExistence type="predicted"/>
<dbReference type="AlphaFoldDB" id="A0A7J8KIB7"/>
<name>A0A7J8KIB7_ROUAE</name>
<comment type="caution">
    <text evidence="1">The sequence shown here is derived from an EMBL/GenBank/DDBJ whole genome shotgun (WGS) entry which is preliminary data.</text>
</comment>
<reference evidence="1 2" key="1">
    <citation type="journal article" date="2020" name="Nature">
        <title>Six reference-quality genomes reveal evolution of bat adaptations.</title>
        <authorList>
            <person name="Jebb D."/>
            <person name="Huang Z."/>
            <person name="Pippel M."/>
            <person name="Hughes G.M."/>
            <person name="Lavrichenko K."/>
            <person name="Devanna P."/>
            <person name="Winkler S."/>
            <person name="Jermiin L.S."/>
            <person name="Skirmuntt E.C."/>
            <person name="Katzourakis A."/>
            <person name="Burkitt-Gray L."/>
            <person name="Ray D.A."/>
            <person name="Sullivan K.A.M."/>
            <person name="Roscito J.G."/>
            <person name="Kirilenko B.M."/>
            <person name="Davalos L.M."/>
            <person name="Corthals A.P."/>
            <person name="Power M.L."/>
            <person name="Jones G."/>
            <person name="Ransome R.D."/>
            <person name="Dechmann D.K.N."/>
            <person name="Locatelli A.G."/>
            <person name="Puechmaille S.J."/>
            <person name="Fedrigo O."/>
            <person name="Jarvis E.D."/>
            <person name="Hiller M."/>
            <person name="Vernes S.C."/>
            <person name="Myers E.W."/>
            <person name="Teeling E.C."/>
        </authorList>
    </citation>
    <scope>NUCLEOTIDE SEQUENCE [LARGE SCALE GENOMIC DNA]</scope>
    <source>
        <strain evidence="1">MRouAeg1</strain>
        <tissue evidence="1">Muscle</tissue>
    </source>
</reference>
<protein>
    <submittedName>
        <fullName evidence="1">Transforming growth factor beta receptor 3</fullName>
    </submittedName>
</protein>